<dbReference type="AlphaFoldDB" id="A0AA39KD82"/>
<comment type="caution">
    <text evidence="1">The sequence shown here is derived from an EMBL/GenBank/DDBJ whole genome shotgun (WGS) entry which is preliminary data.</text>
</comment>
<evidence type="ECO:0000313" key="2">
    <source>
        <dbReference type="Proteomes" id="UP001175227"/>
    </source>
</evidence>
<dbReference type="Proteomes" id="UP001175227">
    <property type="component" value="Unassembled WGS sequence"/>
</dbReference>
<evidence type="ECO:0000313" key="1">
    <source>
        <dbReference type="EMBL" id="KAK0459037.1"/>
    </source>
</evidence>
<accession>A0AA39KD82</accession>
<dbReference type="EMBL" id="JAUEPR010000264">
    <property type="protein sequence ID" value="KAK0459037.1"/>
    <property type="molecule type" value="Genomic_DNA"/>
</dbReference>
<name>A0AA39KD82_9AGAR</name>
<reference evidence="1" key="1">
    <citation type="submission" date="2023-06" db="EMBL/GenBank/DDBJ databases">
        <authorList>
            <consortium name="Lawrence Berkeley National Laboratory"/>
            <person name="Ahrendt S."/>
            <person name="Sahu N."/>
            <person name="Indic B."/>
            <person name="Wong-Bajracharya J."/>
            <person name="Merenyi Z."/>
            <person name="Ke H.-M."/>
            <person name="Monk M."/>
            <person name="Kocsube S."/>
            <person name="Drula E."/>
            <person name="Lipzen A."/>
            <person name="Balint B."/>
            <person name="Henrissat B."/>
            <person name="Andreopoulos B."/>
            <person name="Martin F.M."/>
            <person name="Harder C.B."/>
            <person name="Rigling D."/>
            <person name="Ford K.L."/>
            <person name="Foster G.D."/>
            <person name="Pangilinan J."/>
            <person name="Papanicolaou A."/>
            <person name="Barry K."/>
            <person name="LaButti K."/>
            <person name="Viragh M."/>
            <person name="Koriabine M."/>
            <person name="Yan M."/>
            <person name="Riley R."/>
            <person name="Champramary S."/>
            <person name="Plett K.L."/>
            <person name="Tsai I.J."/>
            <person name="Slot J."/>
            <person name="Sipos G."/>
            <person name="Plett J."/>
            <person name="Nagy L.G."/>
            <person name="Grigoriev I.V."/>
        </authorList>
    </citation>
    <scope>NUCLEOTIDE SEQUENCE</scope>
    <source>
        <strain evidence="1">ICMP 16352</strain>
    </source>
</reference>
<gene>
    <name evidence="1" type="ORF">IW261DRAFT_1430074</name>
</gene>
<dbReference type="Gene3D" id="3.40.50.1460">
    <property type="match status" value="1"/>
</dbReference>
<protein>
    <submittedName>
        <fullName evidence="1">Uncharacterized protein</fullName>
    </submittedName>
</protein>
<keyword evidence="2" id="KW-1185">Reference proteome</keyword>
<organism evidence="1 2">
    <name type="scientific">Armillaria novae-zelandiae</name>
    <dbReference type="NCBI Taxonomy" id="153914"/>
    <lineage>
        <taxon>Eukaryota</taxon>
        <taxon>Fungi</taxon>
        <taxon>Dikarya</taxon>
        <taxon>Basidiomycota</taxon>
        <taxon>Agaricomycotina</taxon>
        <taxon>Agaricomycetes</taxon>
        <taxon>Agaricomycetidae</taxon>
        <taxon>Agaricales</taxon>
        <taxon>Marasmiineae</taxon>
        <taxon>Physalacriaceae</taxon>
        <taxon>Armillaria</taxon>
    </lineage>
</organism>
<proteinExistence type="predicted"/>
<sequence length="429" mass="46942">MRAIIKMEIENLGGNPAIKKDNPILIYYAGHGAEAKAPSGWSCANEKMQMLVPHDFNPSRSDNHDSMHGQGVLDERLTHLLQDDAEKKSDNIILQQTVILASCHSALGMRAVNHNPTFAVCGIKLPEEYTIPRDLLHDIPHDKAWAIVAATGFEKTACKHGQEASERDGHGTFTSALLSLLKKSGVDKLTYTDVIAHLPDLPGQNPQCKGVYQSRYLFDSKVASPQRKLYPIRSSDKVGQYVLEAGEAHGITNKAEFVVFSSEDMTSAIGSVVASNTTAFTTTCDISMCGNETSFPLTLPGFTLQTQVGKRQGISVLIKWDERLSGVREKIVKVLQGDNEGKRGFHLVDSREDEPDLVIAMDGDVVHFKIMDKLFLLIFTGTFAVQVRGPLAGAILLECMKLRFTGLGVKAVLEPDGKNLNNGGCKVWI</sequence>